<sequence>MTLAFTSGDEQIILAREEAIHAEQNRKHTAKCWPEAETQLINALLRKHHEGMTEQQMAELYVGSYLMRGGDWNPPLAVVKNKFHNVKQKLGGSS</sequence>
<accession>A0AAD5S6C1</accession>
<name>A0AAD5S6C1_9FUNG</name>
<organism evidence="1 2">
    <name type="scientific">Rhizophlyctis rosea</name>
    <dbReference type="NCBI Taxonomy" id="64517"/>
    <lineage>
        <taxon>Eukaryota</taxon>
        <taxon>Fungi</taxon>
        <taxon>Fungi incertae sedis</taxon>
        <taxon>Chytridiomycota</taxon>
        <taxon>Chytridiomycota incertae sedis</taxon>
        <taxon>Chytridiomycetes</taxon>
        <taxon>Rhizophlyctidales</taxon>
        <taxon>Rhizophlyctidaceae</taxon>
        <taxon>Rhizophlyctis</taxon>
    </lineage>
</organism>
<dbReference type="Proteomes" id="UP001212841">
    <property type="component" value="Unassembled WGS sequence"/>
</dbReference>
<reference evidence="1" key="1">
    <citation type="submission" date="2020-05" db="EMBL/GenBank/DDBJ databases">
        <title>Phylogenomic resolution of chytrid fungi.</title>
        <authorList>
            <person name="Stajich J.E."/>
            <person name="Amses K."/>
            <person name="Simmons R."/>
            <person name="Seto K."/>
            <person name="Myers J."/>
            <person name="Bonds A."/>
            <person name="Quandt C.A."/>
            <person name="Barry K."/>
            <person name="Liu P."/>
            <person name="Grigoriev I."/>
            <person name="Longcore J.E."/>
            <person name="James T.Y."/>
        </authorList>
    </citation>
    <scope>NUCLEOTIDE SEQUENCE</scope>
    <source>
        <strain evidence="1">JEL0318</strain>
    </source>
</reference>
<comment type="caution">
    <text evidence="1">The sequence shown here is derived from an EMBL/GenBank/DDBJ whole genome shotgun (WGS) entry which is preliminary data.</text>
</comment>
<dbReference type="EMBL" id="JADGJD010001457">
    <property type="protein sequence ID" value="KAJ3041886.1"/>
    <property type="molecule type" value="Genomic_DNA"/>
</dbReference>
<keyword evidence="2" id="KW-1185">Reference proteome</keyword>
<protein>
    <submittedName>
        <fullName evidence="1">Uncharacterized protein</fullName>
    </submittedName>
</protein>
<evidence type="ECO:0000313" key="2">
    <source>
        <dbReference type="Proteomes" id="UP001212841"/>
    </source>
</evidence>
<dbReference type="AlphaFoldDB" id="A0AAD5S6C1"/>
<evidence type="ECO:0000313" key="1">
    <source>
        <dbReference type="EMBL" id="KAJ3041886.1"/>
    </source>
</evidence>
<gene>
    <name evidence="1" type="ORF">HK097_002160</name>
</gene>
<proteinExistence type="predicted"/>